<dbReference type="PROSITE" id="PS51480">
    <property type="entry name" value="DHAL"/>
    <property type="match status" value="1"/>
</dbReference>
<dbReference type="EMBL" id="CP047650">
    <property type="protein sequence ID" value="QHJ00445.1"/>
    <property type="molecule type" value="Genomic_DNA"/>
</dbReference>
<protein>
    <submittedName>
        <fullName evidence="4">DAK2 domain-containing protein</fullName>
    </submittedName>
</protein>
<dbReference type="AlphaFoldDB" id="A0A857J8Y7"/>
<proteinExistence type="predicted"/>
<dbReference type="PANTHER" id="PTHR28629:SF4">
    <property type="entry name" value="TRIOKINASE_FMN CYCLASE"/>
    <property type="match status" value="1"/>
</dbReference>
<dbReference type="RefSeq" id="WP_160554255.1">
    <property type="nucleotide sequence ID" value="NZ_CP047650.1"/>
</dbReference>
<keyword evidence="1" id="KW-0808">Transferase</keyword>
<dbReference type="GO" id="GO:0019563">
    <property type="term" value="P:glycerol catabolic process"/>
    <property type="evidence" value="ECO:0007669"/>
    <property type="project" value="TreeGrafter"/>
</dbReference>
<keyword evidence="5" id="KW-1185">Reference proteome</keyword>
<gene>
    <name evidence="4" type="ORF">GT347_22180</name>
</gene>
<name>A0A857J8Y7_9BURK</name>
<dbReference type="KEGG" id="xyk:GT347_22180"/>
<dbReference type="GO" id="GO:0004371">
    <property type="term" value="F:glycerone kinase activity"/>
    <property type="evidence" value="ECO:0007669"/>
    <property type="project" value="InterPro"/>
</dbReference>
<dbReference type="InterPro" id="IPR050861">
    <property type="entry name" value="Dihydroxyacetone_Kinase"/>
</dbReference>
<keyword evidence="2" id="KW-0418">Kinase</keyword>
<dbReference type="InterPro" id="IPR036117">
    <property type="entry name" value="DhaL_dom_sf"/>
</dbReference>
<feature type="domain" description="DhaL" evidence="3">
    <location>
        <begin position="12"/>
        <end position="207"/>
    </location>
</feature>
<dbReference type="GO" id="GO:0005829">
    <property type="term" value="C:cytosol"/>
    <property type="evidence" value="ECO:0007669"/>
    <property type="project" value="TreeGrafter"/>
</dbReference>
<evidence type="ECO:0000313" key="4">
    <source>
        <dbReference type="EMBL" id="QHJ00445.1"/>
    </source>
</evidence>
<dbReference type="Pfam" id="PF02734">
    <property type="entry name" value="Dak2"/>
    <property type="match status" value="1"/>
</dbReference>
<dbReference type="Proteomes" id="UP000464787">
    <property type="component" value="Chromosome"/>
</dbReference>
<dbReference type="SMART" id="SM01120">
    <property type="entry name" value="Dak2"/>
    <property type="match status" value="1"/>
</dbReference>
<evidence type="ECO:0000256" key="1">
    <source>
        <dbReference type="ARBA" id="ARBA00022679"/>
    </source>
</evidence>
<evidence type="ECO:0000259" key="3">
    <source>
        <dbReference type="PROSITE" id="PS51480"/>
    </source>
</evidence>
<organism evidence="4 5">
    <name type="scientific">Xylophilus rhododendri</name>
    <dbReference type="NCBI Taxonomy" id="2697032"/>
    <lineage>
        <taxon>Bacteria</taxon>
        <taxon>Pseudomonadati</taxon>
        <taxon>Pseudomonadota</taxon>
        <taxon>Betaproteobacteria</taxon>
        <taxon>Burkholderiales</taxon>
        <taxon>Xylophilus</taxon>
    </lineage>
</organism>
<evidence type="ECO:0000256" key="2">
    <source>
        <dbReference type="ARBA" id="ARBA00022777"/>
    </source>
</evidence>
<dbReference type="PANTHER" id="PTHR28629">
    <property type="entry name" value="TRIOKINASE/FMN CYCLASE"/>
    <property type="match status" value="1"/>
</dbReference>
<dbReference type="InterPro" id="IPR004007">
    <property type="entry name" value="DhaL_dom"/>
</dbReference>
<evidence type="ECO:0000313" key="5">
    <source>
        <dbReference type="Proteomes" id="UP000464787"/>
    </source>
</evidence>
<dbReference type="SUPFAM" id="SSF101473">
    <property type="entry name" value="DhaL-like"/>
    <property type="match status" value="1"/>
</dbReference>
<dbReference type="Gene3D" id="1.25.40.340">
    <property type="match status" value="1"/>
</dbReference>
<sequence length="207" mass="21157">MTTETLHPLDLPAVHAGLQRCAQAMEAAAPELNALDARLGDGDLGTTLSRCAQHLAPVLAAPSATLASLFKACAQACAKASGSSFGTLLAVAFLEAAKATAGTPALDREALVALLDRIGQALSQRGGAKPGDKTMLDSIDAIARALQSAADTSPAALAATARQATDAALHTLRDQPNRIGRARMFAERSVGLDDPGMVAVQRLVQAL</sequence>
<reference evidence="4 5" key="1">
    <citation type="submission" date="2020-01" db="EMBL/GenBank/DDBJ databases">
        <title>Genome sequencing of strain KACC 21265.</title>
        <authorList>
            <person name="Heo J."/>
            <person name="Kim S.-J."/>
            <person name="Kim J.-S."/>
            <person name="Hong S.-B."/>
            <person name="Kwon S.-W."/>
        </authorList>
    </citation>
    <scope>NUCLEOTIDE SEQUENCE [LARGE SCALE GENOMIC DNA]</scope>
    <source>
        <strain evidence="4 5">KACC 21265</strain>
    </source>
</reference>
<accession>A0A857J8Y7</accession>